<evidence type="ECO:0000313" key="1">
    <source>
        <dbReference type="EMBL" id="SEG31055.1"/>
    </source>
</evidence>
<keyword evidence="2" id="KW-1185">Reference proteome</keyword>
<dbReference type="Proteomes" id="UP000236728">
    <property type="component" value="Unassembled WGS sequence"/>
</dbReference>
<dbReference type="AlphaFoldDB" id="A0A1H5Z5X5"/>
<dbReference type="EMBL" id="FNVA01000004">
    <property type="protein sequence ID" value="SEG31055.1"/>
    <property type="molecule type" value="Genomic_DNA"/>
</dbReference>
<reference evidence="1 2" key="1">
    <citation type="submission" date="2016-10" db="EMBL/GenBank/DDBJ databases">
        <authorList>
            <person name="de Groot N.N."/>
        </authorList>
    </citation>
    <scope>NUCLEOTIDE SEQUENCE [LARGE SCALE GENOMIC DNA]</scope>
    <source>
        <strain evidence="1 2">DSM 22489</strain>
    </source>
</reference>
<accession>A0A1H5Z5X5</accession>
<organism evidence="1 2">
    <name type="scientific">Bryocella elongata</name>
    <dbReference type="NCBI Taxonomy" id="863522"/>
    <lineage>
        <taxon>Bacteria</taxon>
        <taxon>Pseudomonadati</taxon>
        <taxon>Acidobacteriota</taxon>
        <taxon>Terriglobia</taxon>
        <taxon>Terriglobales</taxon>
        <taxon>Acidobacteriaceae</taxon>
        <taxon>Bryocella</taxon>
    </lineage>
</organism>
<protein>
    <recommendedName>
        <fullName evidence="3">Cytochrome c domain-containing protein</fullName>
    </recommendedName>
</protein>
<evidence type="ECO:0008006" key="3">
    <source>
        <dbReference type="Google" id="ProtNLM"/>
    </source>
</evidence>
<sequence>MALLARADSGAYSPAHLPSLSVERDRSIVVMKIEWHGRGWFSGSQWARSSGSQRALLQSPRAVLFALAWSGLSLAAVWAVHHAGAQIAVRNQGYVPFSEAPINYRSEDLHDPVAKLQQRLNDGKATLAYEPQFGYLRSVLKQLNVPVESQTLVFSKTSFQYKKISPDHPRALYFNDDVYVGKVHDGKAIEIVSFDPVQGAIFYLLDEHQSEHPVFQRAELDCTQCHIAAGTRGVPGVLLRSIYPTETGTLASDSRSYITDQESPLSERWGGWYVTGVKQGHAGLANAVVPQGSGDQAAASAPELHLAALGKNAFDEASYLSNSSDVVAHLVLAHQTQMHNLITLTNYRTRIALYNAAKREGATDPSAVVLNDGDREQFERPAEQLLRYLLFTKEASLAEGGAAIDPHSSFAKEFAAQGLRDAHGRSLRDFDLRTRTFRYPCSYLIYSESFDELPEPAKSYVYHRLFLVLTGQDQSEAFASLTEQDRSNVFEILLATKPGLPEEWKTYAKANHLRVRLAQSRARPSRQG</sequence>
<proteinExistence type="predicted"/>
<evidence type="ECO:0000313" key="2">
    <source>
        <dbReference type="Proteomes" id="UP000236728"/>
    </source>
</evidence>
<gene>
    <name evidence="1" type="ORF">SAMN05421819_2442</name>
</gene>
<name>A0A1H5Z5X5_9BACT</name>